<gene>
    <name evidence="5" type="ORF">H5V44_02590</name>
</gene>
<keyword evidence="6" id="KW-1185">Reference proteome</keyword>
<reference evidence="5 6" key="1">
    <citation type="submission" date="2020-08" db="EMBL/GenBank/DDBJ databases">
        <authorList>
            <person name="Seo M.-J."/>
        </authorList>
    </citation>
    <scope>NUCLEOTIDE SEQUENCE [LARGE SCALE GENOMIC DNA]</scope>
    <source>
        <strain evidence="5 6">MBLA0160</strain>
    </source>
</reference>
<dbReference type="Pfam" id="PF26236">
    <property type="entry name" value="DUF8054_N"/>
    <property type="match status" value="1"/>
</dbReference>
<protein>
    <submittedName>
        <fullName evidence="5">Uncharacterized protein</fullName>
    </submittedName>
</protein>
<evidence type="ECO:0000256" key="1">
    <source>
        <dbReference type="SAM" id="Phobius"/>
    </source>
</evidence>
<feature type="transmembrane region" description="Helical" evidence="1">
    <location>
        <begin position="21"/>
        <end position="39"/>
    </location>
</feature>
<dbReference type="Pfam" id="PF26238">
    <property type="entry name" value="DUF8054_M"/>
    <property type="match status" value="1"/>
</dbReference>
<evidence type="ECO:0000259" key="2">
    <source>
        <dbReference type="Pfam" id="PF26236"/>
    </source>
</evidence>
<evidence type="ECO:0000259" key="4">
    <source>
        <dbReference type="Pfam" id="PF26238"/>
    </source>
</evidence>
<feature type="domain" description="DUF8054" evidence="3">
    <location>
        <begin position="215"/>
        <end position="254"/>
    </location>
</feature>
<proteinExistence type="predicted"/>
<sequence>MALSSFITRLRDPVYTGPNRCWPCSVANLVLVALGAVTADVVAPAAGVAVGVIGLAAVWLRGYVVPGTPTLTRRYLPASVRGWFGKAPSRRSPDAAAPADRLAQLGVLRSDDPQLAPGFRDPWATTAAALAGDDRAIRRAAAETLSSPSAEVALDDDGDGVTLTVGGEWTGQWPSRTALAADLATELTLSDSGWTGLERTERADLAARIRALAATCPVCDAATTVSEDTVDSCCGSAEVVAVTCPDCSARLAEFDPSPATFAPGR</sequence>
<feature type="domain" description="DUF8054" evidence="4">
    <location>
        <begin position="99"/>
        <end position="210"/>
    </location>
</feature>
<feature type="domain" description="DUF8054" evidence="2">
    <location>
        <begin position="8"/>
        <end position="86"/>
    </location>
</feature>
<dbReference type="InterPro" id="IPR058674">
    <property type="entry name" value="DUF8054_N"/>
</dbReference>
<evidence type="ECO:0000259" key="3">
    <source>
        <dbReference type="Pfam" id="PF26237"/>
    </source>
</evidence>
<keyword evidence="1" id="KW-1133">Transmembrane helix</keyword>
<dbReference type="RefSeq" id="WP_185191568.1">
    <property type="nucleotide sequence ID" value="NZ_JACKXD010000001.1"/>
</dbReference>
<keyword evidence="1" id="KW-0812">Transmembrane</keyword>
<accession>A0A7J9SGX1</accession>
<dbReference type="InterPro" id="IPR058675">
    <property type="entry name" value="DUF8054_C"/>
</dbReference>
<name>A0A7J9SGX1_9EURY</name>
<dbReference type="Proteomes" id="UP000546257">
    <property type="component" value="Unassembled WGS sequence"/>
</dbReference>
<dbReference type="InterPro" id="IPR058775">
    <property type="entry name" value="DUF8054_M"/>
</dbReference>
<evidence type="ECO:0000313" key="5">
    <source>
        <dbReference type="EMBL" id="MBB6645197.1"/>
    </source>
</evidence>
<dbReference type="Pfam" id="PF26237">
    <property type="entry name" value="DUF8054_C"/>
    <property type="match status" value="1"/>
</dbReference>
<keyword evidence="1" id="KW-0472">Membrane</keyword>
<comment type="caution">
    <text evidence="5">The sequence shown here is derived from an EMBL/GenBank/DDBJ whole genome shotgun (WGS) entry which is preliminary data.</text>
</comment>
<dbReference type="EMBL" id="JACKXD010000001">
    <property type="protein sequence ID" value="MBB6645197.1"/>
    <property type="molecule type" value="Genomic_DNA"/>
</dbReference>
<feature type="transmembrane region" description="Helical" evidence="1">
    <location>
        <begin position="45"/>
        <end position="64"/>
    </location>
</feature>
<organism evidence="5 6">
    <name type="scientific">Halobellus ruber</name>
    <dbReference type="NCBI Taxonomy" id="2761102"/>
    <lineage>
        <taxon>Archaea</taxon>
        <taxon>Methanobacteriati</taxon>
        <taxon>Methanobacteriota</taxon>
        <taxon>Stenosarchaea group</taxon>
        <taxon>Halobacteria</taxon>
        <taxon>Halobacteriales</taxon>
        <taxon>Haloferacaceae</taxon>
        <taxon>Halobellus</taxon>
    </lineage>
</organism>
<evidence type="ECO:0000313" key="6">
    <source>
        <dbReference type="Proteomes" id="UP000546257"/>
    </source>
</evidence>
<dbReference type="AlphaFoldDB" id="A0A7J9SGX1"/>